<accession>A0ABD1WFB4</accession>
<evidence type="ECO:0000313" key="3">
    <source>
        <dbReference type="Proteomes" id="UP001604277"/>
    </source>
</evidence>
<feature type="domain" description="F-box" evidence="1">
    <location>
        <begin position="15"/>
        <end position="49"/>
    </location>
</feature>
<evidence type="ECO:0000313" key="2">
    <source>
        <dbReference type="EMBL" id="KAL2548125.1"/>
    </source>
</evidence>
<dbReference type="PANTHER" id="PTHR35546:SF115">
    <property type="entry name" value="F-BOX DOMAIN-CONTAINING PROTEIN"/>
    <property type="match status" value="1"/>
</dbReference>
<organism evidence="2 3">
    <name type="scientific">Forsythia ovata</name>
    <dbReference type="NCBI Taxonomy" id="205694"/>
    <lineage>
        <taxon>Eukaryota</taxon>
        <taxon>Viridiplantae</taxon>
        <taxon>Streptophyta</taxon>
        <taxon>Embryophyta</taxon>
        <taxon>Tracheophyta</taxon>
        <taxon>Spermatophyta</taxon>
        <taxon>Magnoliopsida</taxon>
        <taxon>eudicotyledons</taxon>
        <taxon>Gunneridae</taxon>
        <taxon>Pentapetalae</taxon>
        <taxon>asterids</taxon>
        <taxon>lamiids</taxon>
        <taxon>Lamiales</taxon>
        <taxon>Oleaceae</taxon>
        <taxon>Forsythieae</taxon>
        <taxon>Forsythia</taxon>
    </lineage>
</organism>
<evidence type="ECO:0000259" key="1">
    <source>
        <dbReference type="Pfam" id="PF00646"/>
    </source>
</evidence>
<name>A0ABD1WFB4_9LAMI</name>
<sequence>MSKNSINAELVGHNIDLVEQILLFLPAKSLVHCGLVSKTWHALASDHEFAALWQQRRLPSGLICHLASRNYTYIRLLDCQLESESRNKPFEFGNPEKILHSCNGLLLCEKRYLENREYDKYGYMVYNPTTKQSAFVPQFCQLDEVASVNIAYDPSKSSDCKVIGLRRPKFVSSYQIYMYSRLNTAYWRCWKPIKNFEVSNDSKLHDSVFWNNYIVWLWSDETLCFHVDQENLFVVPSPPTEKEIHSYYFGESRGHLHFILLDGCSSIRFDVHEMKRDCSKWFLKYSVDLCQVSRSVCKKKYNGLYYSLLSLIQGENERDLVLVLNLERQIISYRTDYNKVSYLNKESVNSVLLRYANGHKSAHHHIESIFGFQFGRGMMAGDSD</sequence>
<dbReference type="PANTHER" id="PTHR35546">
    <property type="entry name" value="F-BOX PROTEIN INTERACTION DOMAIN PROTEIN-RELATED"/>
    <property type="match status" value="1"/>
</dbReference>
<dbReference type="Gene3D" id="1.20.1280.50">
    <property type="match status" value="1"/>
</dbReference>
<dbReference type="Proteomes" id="UP001604277">
    <property type="component" value="Unassembled WGS sequence"/>
</dbReference>
<protein>
    <submittedName>
        <fullName evidence="2">F-box protein</fullName>
    </submittedName>
</protein>
<keyword evidence="3" id="KW-1185">Reference proteome</keyword>
<dbReference type="InterPro" id="IPR001810">
    <property type="entry name" value="F-box_dom"/>
</dbReference>
<reference evidence="3" key="1">
    <citation type="submission" date="2024-07" db="EMBL/GenBank/DDBJ databases">
        <title>Two chromosome-level genome assemblies of Korean endemic species Abeliophyllum distichum and Forsythia ovata (Oleaceae).</title>
        <authorList>
            <person name="Jang H."/>
        </authorList>
    </citation>
    <scope>NUCLEOTIDE SEQUENCE [LARGE SCALE GENOMIC DNA]</scope>
</reference>
<dbReference type="AlphaFoldDB" id="A0ABD1WFB4"/>
<comment type="caution">
    <text evidence="2">The sequence shown here is derived from an EMBL/GenBank/DDBJ whole genome shotgun (WGS) entry which is preliminary data.</text>
</comment>
<dbReference type="InterPro" id="IPR055290">
    <property type="entry name" value="At3g26010-like"/>
</dbReference>
<gene>
    <name evidence="2" type="ORF">Fot_09655</name>
</gene>
<dbReference type="Pfam" id="PF00646">
    <property type="entry name" value="F-box"/>
    <property type="match status" value="1"/>
</dbReference>
<dbReference type="InterPro" id="IPR036047">
    <property type="entry name" value="F-box-like_dom_sf"/>
</dbReference>
<dbReference type="SUPFAM" id="SSF81383">
    <property type="entry name" value="F-box domain"/>
    <property type="match status" value="1"/>
</dbReference>
<dbReference type="EMBL" id="JBFOLJ010000003">
    <property type="protein sequence ID" value="KAL2548125.1"/>
    <property type="molecule type" value="Genomic_DNA"/>
</dbReference>
<proteinExistence type="predicted"/>